<proteinExistence type="predicted"/>
<gene>
    <name evidence="1" type="ORF">APY09_09465</name>
    <name evidence="2" type="ORF">APY09_09575</name>
</gene>
<sequence length="109" mass="12084">MKFEKALENPVTLTLEAADVFYLRDFLYEESISADVDFDNVETLHNDRARQAAKMTLSREHTKMTKIIDALDATLDATEGRVVGAKKIASMTDPMQAANEVGTSTEEGK</sequence>
<accession>A0A0V8RQH8</accession>
<dbReference type="EMBL" id="LLVT01000004">
    <property type="protein sequence ID" value="KSW10223.1"/>
    <property type="molecule type" value="Genomic_DNA"/>
</dbReference>
<name>A0A0V8RQH8_9ACTO</name>
<protein>
    <submittedName>
        <fullName evidence="2">Uncharacterized protein</fullName>
    </submittedName>
</protein>
<evidence type="ECO:0000313" key="1">
    <source>
        <dbReference type="EMBL" id="KSW10223.1"/>
    </source>
</evidence>
<dbReference type="AlphaFoldDB" id="A0A0V8RQH8"/>
<dbReference type="Proteomes" id="UP000054686">
    <property type="component" value="Unassembled WGS sequence"/>
</dbReference>
<dbReference type="RefSeq" id="WP_060567573.1">
    <property type="nucleotide sequence ID" value="NZ_CP040006.1"/>
</dbReference>
<evidence type="ECO:0000313" key="3">
    <source>
        <dbReference type="Proteomes" id="UP000054686"/>
    </source>
</evidence>
<reference evidence="2 3" key="1">
    <citation type="submission" date="2015-10" db="EMBL/GenBank/DDBJ databases">
        <title>Draft Genome of Actinomyces odontolyticus subsp. actinosynbacter strain XH001.</title>
        <authorList>
            <person name="Mclean J.S."/>
            <person name="He X."/>
        </authorList>
    </citation>
    <scope>NUCLEOTIDE SEQUENCE [LARGE SCALE GENOMIC DNA]</scope>
    <source>
        <strain evidence="2 3">XH001</strain>
    </source>
</reference>
<evidence type="ECO:0000313" key="2">
    <source>
        <dbReference type="EMBL" id="KSW10244.1"/>
    </source>
</evidence>
<dbReference type="EMBL" id="LLVT01000004">
    <property type="protein sequence ID" value="KSW10244.1"/>
    <property type="molecule type" value="Genomic_DNA"/>
</dbReference>
<comment type="caution">
    <text evidence="2">The sequence shown here is derived from an EMBL/GenBank/DDBJ whole genome shotgun (WGS) entry which is preliminary data.</text>
</comment>
<organism evidence="2 3">
    <name type="scientific">Schaalia odontolytica</name>
    <dbReference type="NCBI Taxonomy" id="1660"/>
    <lineage>
        <taxon>Bacteria</taxon>
        <taxon>Bacillati</taxon>
        <taxon>Actinomycetota</taxon>
        <taxon>Actinomycetes</taxon>
        <taxon>Actinomycetales</taxon>
        <taxon>Actinomycetaceae</taxon>
        <taxon>Schaalia</taxon>
    </lineage>
</organism>